<dbReference type="EMBL" id="CACRUO010000065">
    <property type="protein sequence ID" value="VYU54008.1"/>
    <property type="molecule type" value="Genomic_DNA"/>
</dbReference>
<gene>
    <name evidence="1" type="ORF">SSLFYP27_02587</name>
</gene>
<proteinExistence type="predicted"/>
<dbReference type="PANTHER" id="PTHR37316:SF3">
    <property type="entry name" value="TEICHOIC ACID GLYCEROL-PHOSPHATE TRANSFERASE"/>
    <property type="match status" value="1"/>
</dbReference>
<sequence length="861" mass="101907">MLEKIRYKLTRQFMIRDIIKELGTIIFKCSHENFIYFNTRNFSITLDEQEITFDILSHQKNELIVAIKSDFITHAEPAQTIKFYYGQKALWLTRAPELRRTYYMDHGIFELIVNQSITIKPVKTGFKFVNEALPIALTSAGPDTIEVSSSTPIDSVFLINDQNMKVLDLRDNKINYTYIQDRLKKENYKVHVIQGTTMYPAKIESPEVVHHYFMEYDWTDEQLSIDRMYYAVDQVYMTQLMNTEDINLSFFIKGSFDETDKIRVGLIDVDYENAVYLPTQVMMGNKVTVKLALDHLETTIKKKLFIEINGHCYLLQGKTRPFDALHQIDHEIYQLQIRNRYGLTITHRKPKFKLGINQVAEESLNMYFQPHPLYQHCRYYLTFEERISGNQYHLPIARGVYDISIDYDQLNTLLTENKSIIDVFITIYDEDTLIRKEKIKYRQGVYKKDGIHTLKTVEENGLTTFFMLTLTPFKNIKFETFTMTERQLQILNNHNHKDPNIWMVGERTDTAQESGIQLFEWLYEHAEADVYYVIDGESKDYEKIKDMENVLVFGSDEHLRIAPQAKVVMSTHDIENIMPYKAAPQFFGYDETIKIFLQHGVLGRKNVEYHKKFYDDPFDLFNVSSHHEKYDIVVDEMGYEPEEIAVTGLARYDRLPLEPKPQMKKVLIMPTWRDWLNSNEAFEKSEYLRRYISFLNNPELKTLSEQYGVEINFYPHYRAQQFFQDYLSERELKHVNFIELGTKTVQDLLIEHDLLITDFSTVSTDFNYMDKPVIFYHFDVNKFFRKGILRPINETFIGDITYSENELISKITDKVKHNEPQHYDRSLIFDHIDHQNCARIYHSICEELKKQDAQNASHIKS</sequence>
<dbReference type="PANTHER" id="PTHR37316">
    <property type="entry name" value="TEICHOIC ACID GLYCEROL-PHOSPHATE PRIMASE"/>
    <property type="match status" value="1"/>
</dbReference>
<dbReference type="GO" id="GO:0016020">
    <property type="term" value="C:membrane"/>
    <property type="evidence" value="ECO:0007669"/>
    <property type="project" value="InterPro"/>
</dbReference>
<dbReference type="InterPro" id="IPR007554">
    <property type="entry name" value="Glycerophosphate_synth"/>
</dbReference>
<organism evidence="1">
    <name type="scientific">Staphylococcus simulans</name>
    <dbReference type="NCBI Taxonomy" id="1286"/>
    <lineage>
        <taxon>Bacteria</taxon>
        <taxon>Bacillati</taxon>
        <taxon>Bacillota</taxon>
        <taxon>Bacilli</taxon>
        <taxon>Bacillales</taxon>
        <taxon>Staphylococcaceae</taxon>
        <taxon>Staphylococcus</taxon>
    </lineage>
</organism>
<dbReference type="InterPro" id="IPR043148">
    <property type="entry name" value="TagF_C"/>
</dbReference>
<reference evidence="1" key="1">
    <citation type="submission" date="2019-11" db="EMBL/GenBank/DDBJ databases">
        <authorList>
            <person name="Feng L."/>
        </authorList>
    </citation>
    <scope>NUCLEOTIDE SEQUENCE</scope>
    <source>
        <strain evidence="1">SsimulansLFYP27</strain>
    </source>
</reference>
<keyword evidence="1" id="KW-0808">Transferase</keyword>
<dbReference type="Gene3D" id="3.40.50.12580">
    <property type="match status" value="1"/>
</dbReference>
<dbReference type="GO" id="GO:0047355">
    <property type="term" value="F:CDP-glycerol glycerophosphotransferase activity"/>
    <property type="evidence" value="ECO:0007669"/>
    <property type="project" value="InterPro"/>
</dbReference>
<dbReference type="AlphaFoldDB" id="A0A6N3FPA5"/>
<dbReference type="InterPro" id="IPR051612">
    <property type="entry name" value="Teichoic_Acid_Biosynth"/>
</dbReference>
<protein>
    <submittedName>
        <fullName evidence="1">CDP-Glycerol:Poly(Glycerophosphate) glycerophosphotransferase</fullName>
    </submittedName>
</protein>
<name>A0A6N3FPA5_STASI</name>
<evidence type="ECO:0000313" key="1">
    <source>
        <dbReference type="EMBL" id="VYU54008.1"/>
    </source>
</evidence>
<accession>A0A6N3FPA5</accession>
<dbReference type="Pfam" id="PF04464">
    <property type="entry name" value="Glyphos_transf"/>
    <property type="match status" value="1"/>
</dbReference>
<dbReference type="RefSeq" id="WP_002480235.1">
    <property type="nucleotide sequence ID" value="NZ_CACRUO010000065.1"/>
</dbReference>